<protein>
    <submittedName>
        <fullName evidence="1">Uncharacterized protein</fullName>
    </submittedName>
</protein>
<evidence type="ECO:0000313" key="1">
    <source>
        <dbReference type="EMBL" id="KAG6648515.1"/>
    </source>
</evidence>
<comment type="caution">
    <text evidence="1">The sequence shown here is derived from an EMBL/GenBank/DDBJ whole genome shotgun (WGS) entry which is preliminary data.</text>
</comment>
<name>A0A8T1PZF4_CARIL</name>
<keyword evidence="2" id="KW-1185">Reference proteome</keyword>
<dbReference type="AlphaFoldDB" id="A0A8T1PZF4"/>
<evidence type="ECO:0000313" key="2">
    <source>
        <dbReference type="Proteomes" id="UP000811609"/>
    </source>
</evidence>
<dbReference type="Proteomes" id="UP000811609">
    <property type="component" value="Chromosome 7"/>
</dbReference>
<sequence length="69" mass="7777">MKFEPSVHLVILSESFYRMLFLSTKESRGKEAVIVSCLIWVMLKIGKDGCQVFSIVIGCHFGNKIGRKA</sequence>
<proteinExistence type="predicted"/>
<reference evidence="1" key="1">
    <citation type="submission" date="2020-12" db="EMBL/GenBank/DDBJ databases">
        <title>WGS assembly of Carya illinoinensis cv. Pawnee.</title>
        <authorList>
            <person name="Platts A."/>
            <person name="Shu S."/>
            <person name="Wright S."/>
            <person name="Barry K."/>
            <person name="Edger P."/>
            <person name="Pires J.C."/>
            <person name="Schmutz J."/>
        </authorList>
    </citation>
    <scope>NUCLEOTIDE SEQUENCE</scope>
    <source>
        <tissue evidence="1">Leaf</tissue>
    </source>
</reference>
<gene>
    <name evidence="1" type="ORF">CIPAW_07G152700</name>
</gene>
<organism evidence="1 2">
    <name type="scientific">Carya illinoinensis</name>
    <name type="common">Pecan</name>
    <dbReference type="NCBI Taxonomy" id="32201"/>
    <lineage>
        <taxon>Eukaryota</taxon>
        <taxon>Viridiplantae</taxon>
        <taxon>Streptophyta</taxon>
        <taxon>Embryophyta</taxon>
        <taxon>Tracheophyta</taxon>
        <taxon>Spermatophyta</taxon>
        <taxon>Magnoliopsida</taxon>
        <taxon>eudicotyledons</taxon>
        <taxon>Gunneridae</taxon>
        <taxon>Pentapetalae</taxon>
        <taxon>rosids</taxon>
        <taxon>fabids</taxon>
        <taxon>Fagales</taxon>
        <taxon>Juglandaceae</taxon>
        <taxon>Carya</taxon>
    </lineage>
</organism>
<dbReference type="EMBL" id="CM031815">
    <property type="protein sequence ID" value="KAG6648515.1"/>
    <property type="molecule type" value="Genomic_DNA"/>
</dbReference>
<accession>A0A8T1PZF4</accession>